<dbReference type="EMBL" id="JAHUTJ010032969">
    <property type="protein sequence ID" value="MED6276538.1"/>
    <property type="molecule type" value="Genomic_DNA"/>
</dbReference>
<protein>
    <recommendedName>
        <fullName evidence="2">PH domain-containing protein</fullName>
    </recommendedName>
</protein>
<dbReference type="Gene3D" id="3.30.505.10">
    <property type="entry name" value="SH2 domain"/>
    <property type="match status" value="1"/>
</dbReference>
<sequence length="617" mass="68606">MDNLTWIRSDAPVNPERRESSQNVMGLLPTLASTVLSSTVTMLKENVAARSINKMLNRRTMSFPEMYWPVPMRAIGAQNLLTMPGGVSTAGYLHKKGGSQFSLMKWPLRYIIIHKGCVYYFKSSTSPSPQGAFSLNGYNRVMRAAEETTSSNVFPFKIVHFSKKHRTWYFSAASEDERRKWMRYLRREIDHYNDRKESHISSDSDSDADFYGTIERPMEIKHAVESAEDDYVDEDDDEDDEEDYLKPDGDGSSPSTARPTGPPPSYPPPPVPAAPPLHRDSSPNVLKGPLPPVPGQHRNPTSPLPKKPSSPHQTLQKEPSKAPVPPLPFAPHLQKAPSPTPQNRTTSLCSTGNDRRDQISSSAVQIHSPATLPICDQLHNRMVLNGPVRILPNTASTQSLGNHCLRSKPCVPLPHSEGSVNPVIPSLPFKPPASPLLKPVLHNKLTTPKPPPPRAKPPLPSGKPGTPFQRASPDGQSFRSLGDEVPADFRKKPKPSKHRNDSDDDYENVQLPDSVFIDSTETSFVEMLFKECCANPPDGLYGIRNSGTKTAKVLVVWDVAINKARNYRLFEENDSIFLESDLTFPNLAALVEHYYNHPLPHHGSLCLQKPYAKILSI</sequence>
<accession>A0ABU7DRV3</accession>
<feature type="compositionally biased region" description="Polar residues" evidence="1">
    <location>
        <begin position="341"/>
        <end position="352"/>
    </location>
</feature>
<reference evidence="3 4" key="1">
    <citation type="submission" date="2021-06" db="EMBL/GenBank/DDBJ databases">
        <authorList>
            <person name="Palmer J.M."/>
        </authorList>
    </citation>
    <scope>NUCLEOTIDE SEQUENCE [LARGE SCALE GENOMIC DNA]</scope>
    <source>
        <strain evidence="3 4">CL_MEX2019</strain>
        <tissue evidence="3">Muscle</tissue>
    </source>
</reference>
<dbReference type="Pfam" id="PF00169">
    <property type="entry name" value="PH"/>
    <property type="match status" value="1"/>
</dbReference>
<dbReference type="InterPro" id="IPR001849">
    <property type="entry name" value="PH_domain"/>
</dbReference>
<feature type="region of interest" description="Disordered" evidence="1">
    <location>
        <begin position="438"/>
        <end position="510"/>
    </location>
</feature>
<dbReference type="CDD" id="cd13308">
    <property type="entry name" value="PH_3BP2"/>
    <property type="match status" value="1"/>
</dbReference>
<dbReference type="InterPro" id="IPR035848">
    <property type="entry name" value="SH3BP2"/>
</dbReference>
<dbReference type="Gene3D" id="2.30.29.30">
    <property type="entry name" value="Pleckstrin-homology domain (PH domain)/Phosphotyrosine-binding domain (PTB)"/>
    <property type="match status" value="1"/>
</dbReference>
<feature type="domain" description="PH" evidence="2">
    <location>
        <begin position="86"/>
        <end position="190"/>
    </location>
</feature>
<dbReference type="SMART" id="SM00233">
    <property type="entry name" value="PH"/>
    <property type="match status" value="1"/>
</dbReference>
<feature type="region of interest" description="Disordered" evidence="1">
    <location>
        <begin position="1"/>
        <end position="22"/>
    </location>
</feature>
<dbReference type="Proteomes" id="UP001352852">
    <property type="component" value="Unassembled WGS sequence"/>
</dbReference>
<gene>
    <name evidence="3" type="ORF">CHARACLAT_003977</name>
</gene>
<evidence type="ECO:0000259" key="2">
    <source>
        <dbReference type="PROSITE" id="PS50003"/>
    </source>
</evidence>
<evidence type="ECO:0000256" key="1">
    <source>
        <dbReference type="SAM" id="MobiDB-lite"/>
    </source>
</evidence>
<dbReference type="PANTHER" id="PTHR15126">
    <property type="entry name" value="SH3-BINDING"/>
    <property type="match status" value="1"/>
</dbReference>
<feature type="compositionally biased region" description="Pro residues" evidence="1">
    <location>
        <begin position="448"/>
        <end position="461"/>
    </location>
</feature>
<feature type="region of interest" description="Disordered" evidence="1">
    <location>
        <begin position="222"/>
        <end position="358"/>
    </location>
</feature>
<feature type="compositionally biased region" description="Acidic residues" evidence="1">
    <location>
        <begin position="226"/>
        <end position="243"/>
    </location>
</feature>
<dbReference type="PANTHER" id="PTHR15126:SF4">
    <property type="entry name" value="SH3 DOMAIN-BINDING PROTEIN 2"/>
    <property type="match status" value="1"/>
</dbReference>
<dbReference type="SUPFAM" id="SSF55550">
    <property type="entry name" value="SH2 domain"/>
    <property type="match status" value="1"/>
</dbReference>
<evidence type="ECO:0000313" key="3">
    <source>
        <dbReference type="EMBL" id="MED6276538.1"/>
    </source>
</evidence>
<dbReference type="PROSITE" id="PS50003">
    <property type="entry name" value="PH_DOMAIN"/>
    <property type="match status" value="1"/>
</dbReference>
<comment type="caution">
    <text evidence="3">The sequence shown here is derived from an EMBL/GenBank/DDBJ whole genome shotgun (WGS) entry which is preliminary data.</text>
</comment>
<dbReference type="SUPFAM" id="SSF50729">
    <property type="entry name" value="PH domain-like"/>
    <property type="match status" value="1"/>
</dbReference>
<proteinExistence type="predicted"/>
<feature type="compositionally biased region" description="Pro residues" evidence="1">
    <location>
        <begin position="260"/>
        <end position="275"/>
    </location>
</feature>
<evidence type="ECO:0000313" key="4">
    <source>
        <dbReference type="Proteomes" id="UP001352852"/>
    </source>
</evidence>
<keyword evidence="4" id="KW-1185">Reference proteome</keyword>
<dbReference type="InterPro" id="IPR011993">
    <property type="entry name" value="PH-like_dom_sf"/>
</dbReference>
<dbReference type="InterPro" id="IPR036860">
    <property type="entry name" value="SH2_dom_sf"/>
</dbReference>
<name>A0ABU7DRV3_9TELE</name>
<organism evidence="3 4">
    <name type="scientific">Characodon lateralis</name>
    <dbReference type="NCBI Taxonomy" id="208331"/>
    <lineage>
        <taxon>Eukaryota</taxon>
        <taxon>Metazoa</taxon>
        <taxon>Chordata</taxon>
        <taxon>Craniata</taxon>
        <taxon>Vertebrata</taxon>
        <taxon>Euteleostomi</taxon>
        <taxon>Actinopterygii</taxon>
        <taxon>Neopterygii</taxon>
        <taxon>Teleostei</taxon>
        <taxon>Neoteleostei</taxon>
        <taxon>Acanthomorphata</taxon>
        <taxon>Ovalentaria</taxon>
        <taxon>Atherinomorphae</taxon>
        <taxon>Cyprinodontiformes</taxon>
        <taxon>Goodeidae</taxon>
        <taxon>Characodon</taxon>
    </lineage>
</organism>